<comment type="caution">
    <text evidence="1">The sequence shown here is derived from an EMBL/GenBank/DDBJ whole genome shotgun (WGS) entry which is preliminary data.</text>
</comment>
<proteinExistence type="predicted"/>
<evidence type="ECO:0000313" key="2">
    <source>
        <dbReference type="Proteomes" id="UP000184267"/>
    </source>
</evidence>
<accession>A0A1M2W6J7</accession>
<sequence>MGTGMRPAIRGSTPGVPYTHPVKFSSRAGLGLTLILYGGSFGRVHGVMGIAEDSAANGEDMGALSMADVITKLNNTRFTDPALLDGTAYPFDMPSFNASDPNAVFELQFVDTSLEWVVLILMTLSMKTWESVICVASMPQEPLTLEQRRHEEHIEWNARRWAAQMVQMTEAELRVTRTLQAAGLLWRATRGSGVGSKALGYCML</sequence>
<gene>
    <name evidence="1" type="ORF">TRAPUB_8041</name>
</gene>
<name>A0A1M2W6J7_TRAPU</name>
<dbReference type="STRING" id="154538.A0A1M2W6J7"/>
<protein>
    <submittedName>
        <fullName evidence="1">Uncharacterized protein</fullName>
    </submittedName>
</protein>
<dbReference type="AlphaFoldDB" id="A0A1M2W6J7"/>
<dbReference type="Proteomes" id="UP000184267">
    <property type="component" value="Unassembled WGS sequence"/>
</dbReference>
<dbReference type="OrthoDB" id="10003116at2759"/>
<dbReference type="EMBL" id="MNAD01000166">
    <property type="protein sequence ID" value="OJT15392.1"/>
    <property type="molecule type" value="Genomic_DNA"/>
</dbReference>
<reference evidence="1 2" key="1">
    <citation type="submission" date="2016-10" db="EMBL/GenBank/DDBJ databases">
        <title>Genome sequence of the basidiomycete white-rot fungus Trametes pubescens.</title>
        <authorList>
            <person name="Makela M.R."/>
            <person name="Granchi Z."/>
            <person name="Peng M."/>
            <person name="De Vries R.P."/>
            <person name="Grigoriev I."/>
            <person name="Riley R."/>
            <person name="Hilden K."/>
        </authorList>
    </citation>
    <scope>NUCLEOTIDE SEQUENCE [LARGE SCALE GENOMIC DNA]</scope>
    <source>
        <strain evidence="1 2">FBCC735</strain>
    </source>
</reference>
<evidence type="ECO:0000313" key="1">
    <source>
        <dbReference type="EMBL" id="OJT15392.1"/>
    </source>
</evidence>
<keyword evidence="2" id="KW-1185">Reference proteome</keyword>
<organism evidence="1 2">
    <name type="scientific">Trametes pubescens</name>
    <name type="common">White-rot fungus</name>
    <dbReference type="NCBI Taxonomy" id="154538"/>
    <lineage>
        <taxon>Eukaryota</taxon>
        <taxon>Fungi</taxon>
        <taxon>Dikarya</taxon>
        <taxon>Basidiomycota</taxon>
        <taxon>Agaricomycotina</taxon>
        <taxon>Agaricomycetes</taxon>
        <taxon>Polyporales</taxon>
        <taxon>Polyporaceae</taxon>
        <taxon>Trametes</taxon>
    </lineage>
</organism>